<gene>
    <name evidence="2" type="ORF">MNEG_9871</name>
</gene>
<name>A0A0D2MB29_9CHLO</name>
<dbReference type="OrthoDB" id="206616at2759"/>
<accession>A0A0D2MB29</accession>
<proteinExistence type="predicted"/>
<dbReference type="RefSeq" id="XP_013897111.1">
    <property type="nucleotide sequence ID" value="XM_014041657.1"/>
</dbReference>
<dbReference type="Proteomes" id="UP000054498">
    <property type="component" value="Unassembled WGS sequence"/>
</dbReference>
<dbReference type="GeneID" id="25742746"/>
<keyword evidence="3" id="KW-1185">Reference proteome</keyword>
<sequence>MEGMSGAATRHLYNNLCALPGGCSCLQIGVWKGSSVVAALSGNPGCRVTAVDCWSEFGGPRDEFLAVCEQLLSEDERAQMQLVDGDAFNLQPPLPESHYDLYIYDGAHDYASQARAIAAALYVFAITAIWRHLTTTAIVVIDDINFDSVRQGTADGCEAVGGCMAGGGVIAASFERRLTLDGSHTPLPEARRGYWNGVLVLVIDKSAAAPGAPGAGGSSGAGGDMGPGTPLEEGIPGREASVD</sequence>
<reference evidence="2 3" key="1">
    <citation type="journal article" date="2013" name="BMC Genomics">
        <title>Reconstruction of the lipid metabolism for the microalga Monoraphidium neglectum from its genome sequence reveals characteristics suitable for biofuel production.</title>
        <authorList>
            <person name="Bogen C."/>
            <person name="Al-Dilaimi A."/>
            <person name="Albersmeier A."/>
            <person name="Wichmann J."/>
            <person name="Grundmann M."/>
            <person name="Rupp O."/>
            <person name="Lauersen K.J."/>
            <person name="Blifernez-Klassen O."/>
            <person name="Kalinowski J."/>
            <person name="Goesmann A."/>
            <person name="Mussgnug J.H."/>
            <person name="Kruse O."/>
        </authorList>
    </citation>
    <scope>NUCLEOTIDE SEQUENCE [LARGE SCALE GENOMIC DNA]</scope>
    <source>
        <strain evidence="2 3">SAG 48.87</strain>
    </source>
</reference>
<dbReference type="SUPFAM" id="SSF53335">
    <property type="entry name" value="S-adenosyl-L-methionine-dependent methyltransferases"/>
    <property type="match status" value="1"/>
</dbReference>
<evidence type="ECO:0000256" key="1">
    <source>
        <dbReference type="SAM" id="MobiDB-lite"/>
    </source>
</evidence>
<feature type="compositionally biased region" description="Gly residues" evidence="1">
    <location>
        <begin position="213"/>
        <end position="226"/>
    </location>
</feature>
<dbReference type="AlphaFoldDB" id="A0A0D2MB29"/>
<evidence type="ECO:0000313" key="3">
    <source>
        <dbReference type="Proteomes" id="UP000054498"/>
    </source>
</evidence>
<dbReference type="Pfam" id="PF13578">
    <property type="entry name" value="Methyltransf_24"/>
    <property type="match status" value="1"/>
</dbReference>
<dbReference type="KEGG" id="mng:MNEG_9871"/>
<organism evidence="2 3">
    <name type="scientific">Monoraphidium neglectum</name>
    <dbReference type="NCBI Taxonomy" id="145388"/>
    <lineage>
        <taxon>Eukaryota</taxon>
        <taxon>Viridiplantae</taxon>
        <taxon>Chlorophyta</taxon>
        <taxon>core chlorophytes</taxon>
        <taxon>Chlorophyceae</taxon>
        <taxon>CS clade</taxon>
        <taxon>Sphaeropleales</taxon>
        <taxon>Selenastraceae</taxon>
        <taxon>Monoraphidium</taxon>
    </lineage>
</organism>
<dbReference type="Gene3D" id="3.40.50.150">
    <property type="entry name" value="Vaccinia Virus protein VP39"/>
    <property type="match status" value="1"/>
</dbReference>
<protein>
    <submittedName>
        <fullName evidence="2">Uncharacterized protein</fullName>
    </submittedName>
</protein>
<dbReference type="InterPro" id="IPR029063">
    <property type="entry name" value="SAM-dependent_MTases_sf"/>
</dbReference>
<feature type="region of interest" description="Disordered" evidence="1">
    <location>
        <begin position="210"/>
        <end position="243"/>
    </location>
</feature>
<dbReference type="EMBL" id="KK102315">
    <property type="protein sequence ID" value="KIY98091.1"/>
    <property type="molecule type" value="Genomic_DNA"/>
</dbReference>
<evidence type="ECO:0000313" key="2">
    <source>
        <dbReference type="EMBL" id="KIY98091.1"/>
    </source>
</evidence>